<dbReference type="OrthoDB" id="7022538at2759"/>
<reference evidence="1" key="1">
    <citation type="submission" date="2022-03" db="EMBL/GenBank/DDBJ databases">
        <authorList>
            <person name="Lindestad O."/>
        </authorList>
    </citation>
    <scope>NUCLEOTIDE SEQUENCE</scope>
</reference>
<protein>
    <submittedName>
        <fullName evidence="1">Jg20254 protein</fullName>
    </submittedName>
</protein>
<dbReference type="EMBL" id="CAKXAJ010024767">
    <property type="protein sequence ID" value="CAH2230045.1"/>
    <property type="molecule type" value="Genomic_DNA"/>
</dbReference>
<organism evidence="1 2">
    <name type="scientific">Pararge aegeria aegeria</name>
    <dbReference type="NCBI Taxonomy" id="348720"/>
    <lineage>
        <taxon>Eukaryota</taxon>
        <taxon>Metazoa</taxon>
        <taxon>Ecdysozoa</taxon>
        <taxon>Arthropoda</taxon>
        <taxon>Hexapoda</taxon>
        <taxon>Insecta</taxon>
        <taxon>Pterygota</taxon>
        <taxon>Neoptera</taxon>
        <taxon>Endopterygota</taxon>
        <taxon>Lepidoptera</taxon>
        <taxon>Glossata</taxon>
        <taxon>Ditrysia</taxon>
        <taxon>Papilionoidea</taxon>
        <taxon>Nymphalidae</taxon>
        <taxon>Satyrinae</taxon>
        <taxon>Satyrini</taxon>
        <taxon>Parargina</taxon>
        <taxon>Pararge</taxon>
    </lineage>
</organism>
<name>A0A8S4R3E2_9NEOP</name>
<sequence length="89" mass="10259">MFNVKSLILFCVNPTVSLIKDMLKKNKICDLLSEDKIKQCYIKENLASRAHSPNQLVISESNTLYFSFDSGQREYVPVSLNVRTKELLF</sequence>
<gene>
    <name evidence="1" type="primary">jg20254</name>
    <name evidence="1" type="ORF">PAEG_LOCUS9321</name>
</gene>
<dbReference type="Proteomes" id="UP000838756">
    <property type="component" value="Unassembled WGS sequence"/>
</dbReference>
<evidence type="ECO:0000313" key="2">
    <source>
        <dbReference type="Proteomes" id="UP000838756"/>
    </source>
</evidence>
<proteinExistence type="predicted"/>
<evidence type="ECO:0000313" key="1">
    <source>
        <dbReference type="EMBL" id="CAH2230045.1"/>
    </source>
</evidence>
<dbReference type="AlphaFoldDB" id="A0A8S4R3E2"/>
<keyword evidence="2" id="KW-1185">Reference proteome</keyword>
<accession>A0A8S4R3E2</accession>
<comment type="caution">
    <text evidence="1">The sequence shown here is derived from an EMBL/GenBank/DDBJ whole genome shotgun (WGS) entry which is preliminary data.</text>
</comment>